<comment type="similarity">
    <text evidence="1">Belongs to the complex I 30 kDa subunit family.</text>
</comment>
<proteinExistence type="inferred from homology"/>
<evidence type="ECO:0000256" key="1">
    <source>
        <dbReference type="ARBA" id="ARBA00007569"/>
    </source>
</evidence>
<dbReference type="Proteomes" id="UP000183245">
    <property type="component" value="Unassembled WGS sequence"/>
</dbReference>
<dbReference type="SUPFAM" id="SSF143243">
    <property type="entry name" value="Nqo5-like"/>
    <property type="match status" value="1"/>
</dbReference>
<name>A0A1J5IY39_9BACT</name>
<gene>
    <name evidence="3" type="ORF">AUK40_03675</name>
</gene>
<dbReference type="Gene3D" id="3.30.460.80">
    <property type="entry name" value="NADH:ubiquinone oxidoreductase, 30kDa subunit"/>
    <property type="match status" value="1"/>
</dbReference>
<dbReference type="AlphaFoldDB" id="A0A1J5IY39"/>
<accession>A0A1J5IY39</accession>
<evidence type="ECO:0000313" key="3">
    <source>
        <dbReference type="EMBL" id="OIP97190.1"/>
    </source>
</evidence>
<dbReference type="InterPro" id="IPR001268">
    <property type="entry name" value="NADH_UbQ_OxRdtase_30kDa_su"/>
</dbReference>
<comment type="caution">
    <text evidence="3">The sequence shown here is derived from an EMBL/GenBank/DDBJ whole genome shotgun (WGS) entry which is preliminary data.</text>
</comment>
<sequence length="163" mass="18185">MTEDTALALFEKDFQKFNGTLKRWNARQVELTVDAKHLLDVMNVAITDEVHYKFLSTIVGVDLGDKLAVKYLLAHKSEMLVVTVQVPYDGPELPSITVVLPAALLYEREIHDLLGIVFTGHPNLARLVLPDDWKDGVFPLRKNCVMEKDDAGKPTGACLINQA</sequence>
<dbReference type="GO" id="GO:0008137">
    <property type="term" value="F:NADH dehydrogenase (ubiquinone) activity"/>
    <property type="evidence" value="ECO:0007669"/>
    <property type="project" value="InterPro"/>
</dbReference>
<dbReference type="EMBL" id="MNZT01000063">
    <property type="protein sequence ID" value="OIP97190.1"/>
    <property type="molecule type" value="Genomic_DNA"/>
</dbReference>
<dbReference type="PANTHER" id="PTHR10884:SF14">
    <property type="entry name" value="NADH DEHYDROGENASE [UBIQUINONE] IRON-SULFUR PROTEIN 3, MITOCHONDRIAL"/>
    <property type="match status" value="1"/>
</dbReference>
<feature type="domain" description="NADH:ubiquinone oxidoreductase 30kDa subunit" evidence="2">
    <location>
        <begin position="31"/>
        <end position="148"/>
    </location>
</feature>
<evidence type="ECO:0000259" key="2">
    <source>
        <dbReference type="Pfam" id="PF00329"/>
    </source>
</evidence>
<dbReference type="STRING" id="1817892.AUK40_03675"/>
<dbReference type="InterPro" id="IPR037232">
    <property type="entry name" value="NADH_quin_OxRdtase_su_C/D-like"/>
</dbReference>
<organism evidence="3 4">
    <name type="scientific">Candidatus Wirthbacteria bacterium CG2_30_54_11</name>
    <dbReference type="NCBI Taxonomy" id="1817892"/>
    <lineage>
        <taxon>Bacteria</taxon>
        <taxon>Candidatus Wirthbacteria</taxon>
    </lineage>
</organism>
<evidence type="ECO:0000313" key="4">
    <source>
        <dbReference type="Proteomes" id="UP000183245"/>
    </source>
</evidence>
<dbReference type="Pfam" id="PF00329">
    <property type="entry name" value="Complex1_30kDa"/>
    <property type="match status" value="1"/>
</dbReference>
<dbReference type="PANTHER" id="PTHR10884">
    <property type="entry name" value="NADH DEHYDROGENASE UBIQUINONE IRON-SULFUR PROTEIN 3"/>
    <property type="match status" value="1"/>
</dbReference>
<protein>
    <recommendedName>
        <fullName evidence="2">NADH:ubiquinone oxidoreductase 30kDa subunit domain-containing protein</fullName>
    </recommendedName>
</protein>
<reference evidence="3 4" key="1">
    <citation type="journal article" date="2016" name="Environ. Microbiol.">
        <title>Genomic resolution of a cold subsurface aquifer community provides metabolic insights for novel microbes adapted to high CO concentrations.</title>
        <authorList>
            <person name="Probst A.J."/>
            <person name="Castelle C.J."/>
            <person name="Singh A."/>
            <person name="Brown C.T."/>
            <person name="Anantharaman K."/>
            <person name="Sharon I."/>
            <person name="Hug L.A."/>
            <person name="Burstein D."/>
            <person name="Emerson J.B."/>
            <person name="Thomas B.C."/>
            <person name="Banfield J.F."/>
        </authorList>
    </citation>
    <scope>NUCLEOTIDE SEQUENCE [LARGE SCALE GENOMIC DNA]</scope>
    <source>
        <strain evidence="3">CG2_30_54_11</strain>
    </source>
</reference>